<dbReference type="OrthoDB" id="1164070at2759"/>
<dbReference type="PANTHER" id="PTHR31973">
    <property type="entry name" value="POLYPROTEIN, PUTATIVE-RELATED"/>
    <property type="match status" value="1"/>
</dbReference>
<gene>
    <name evidence="1" type="ORF">CFOL_v3_03342</name>
</gene>
<evidence type="ECO:0000313" key="1">
    <source>
        <dbReference type="EMBL" id="GAV59811.1"/>
    </source>
</evidence>
<accession>A0A1Q3AVQ1</accession>
<sequence>RHGVNANLKQPYRAKTKTRNKIEGNYSESYSYLNKYVDLIRKTNPGPPTFQRVFIFYEASRRTFLQGCRLFIGLDGCHLKDPYGGILLCVIDLDGNQGVLLIAFTVVKVECKES</sequence>
<keyword evidence="2" id="KW-1185">Reference proteome</keyword>
<organism evidence="1 2">
    <name type="scientific">Cephalotus follicularis</name>
    <name type="common">Albany pitcher plant</name>
    <dbReference type="NCBI Taxonomy" id="3775"/>
    <lineage>
        <taxon>Eukaryota</taxon>
        <taxon>Viridiplantae</taxon>
        <taxon>Streptophyta</taxon>
        <taxon>Embryophyta</taxon>
        <taxon>Tracheophyta</taxon>
        <taxon>Spermatophyta</taxon>
        <taxon>Magnoliopsida</taxon>
        <taxon>eudicotyledons</taxon>
        <taxon>Gunneridae</taxon>
        <taxon>Pentapetalae</taxon>
        <taxon>rosids</taxon>
        <taxon>fabids</taxon>
        <taxon>Oxalidales</taxon>
        <taxon>Cephalotaceae</taxon>
        <taxon>Cephalotus</taxon>
    </lineage>
</organism>
<reference evidence="2" key="1">
    <citation type="submission" date="2016-04" db="EMBL/GenBank/DDBJ databases">
        <title>Cephalotus genome sequencing.</title>
        <authorList>
            <person name="Fukushima K."/>
            <person name="Hasebe M."/>
            <person name="Fang X."/>
        </authorList>
    </citation>
    <scope>NUCLEOTIDE SEQUENCE [LARGE SCALE GENOMIC DNA]</scope>
    <source>
        <strain evidence="2">cv. St1</strain>
    </source>
</reference>
<proteinExistence type="predicted"/>
<protein>
    <recommendedName>
        <fullName evidence="3">MULE domain-containing protein</fullName>
    </recommendedName>
</protein>
<dbReference type="PANTHER" id="PTHR31973:SF187">
    <property type="entry name" value="MUTATOR TRANSPOSASE MUDRA PROTEIN"/>
    <property type="match status" value="1"/>
</dbReference>
<dbReference type="AlphaFoldDB" id="A0A1Q3AVQ1"/>
<feature type="non-terminal residue" evidence="1">
    <location>
        <position position="1"/>
    </location>
</feature>
<name>A0A1Q3AVQ1_CEPFO</name>
<dbReference type="InParanoid" id="A0A1Q3AVQ1"/>
<evidence type="ECO:0000313" key="2">
    <source>
        <dbReference type="Proteomes" id="UP000187406"/>
    </source>
</evidence>
<comment type="caution">
    <text evidence="1">The sequence shown here is derived from an EMBL/GenBank/DDBJ whole genome shotgun (WGS) entry which is preliminary data.</text>
</comment>
<dbReference type="Proteomes" id="UP000187406">
    <property type="component" value="Unassembled WGS sequence"/>
</dbReference>
<dbReference type="STRING" id="3775.A0A1Q3AVQ1"/>
<evidence type="ECO:0008006" key="3">
    <source>
        <dbReference type="Google" id="ProtNLM"/>
    </source>
</evidence>
<dbReference type="EMBL" id="BDDD01000125">
    <property type="protein sequence ID" value="GAV59811.1"/>
    <property type="molecule type" value="Genomic_DNA"/>
</dbReference>